<evidence type="ECO:0000313" key="2">
    <source>
        <dbReference type="Proteomes" id="UP001595548"/>
    </source>
</evidence>
<reference evidence="2" key="1">
    <citation type="journal article" date="2019" name="Int. J. Syst. Evol. Microbiol.">
        <title>The Global Catalogue of Microorganisms (GCM) 10K type strain sequencing project: providing services to taxonomists for standard genome sequencing and annotation.</title>
        <authorList>
            <consortium name="The Broad Institute Genomics Platform"/>
            <consortium name="The Broad Institute Genome Sequencing Center for Infectious Disease"/>
            <person name="Wu L."/>
            <person name="Ma J."/>
        </authorList>
    </citation>
    <scope>NUCLEOTIDE SEQUENCE [LARGE SCALE GENOMIC DNA]</scope>
    <source>
        <strain evidence="2">KCTC 52141</strain>
    </source>
</reference>
<dbReference type="Proteomes" id="UP001595548">
    <property type="component" value="Unassembled WGS sequence"/>
</dbReference>
<accession>A0ABV7HVE1</accession>
<dbReference type="SUPFAM" id="SSF53756">
    <property type="entry name" value="UDP-Glycosyltransferase/glycogen phosphorylase"/>
    <property type="match status" value="1"/>
</dbReference>
<sequence>MEWELLDKIDFTKVFAQERDYFKRYKRINPQKQFLESIIKECTKLDNNIYTNLKTTKTVFYKSMTRADYDLLLDKIAGTTDNPIIDLRQTSNSLNGELIRYIKKNYHHSKIVRENNPYLNQALRIKLLTYCFLFSKTFKNTNRAIFFSDMQGAENFFCQALKLCKIPTATLQHGLYVEYFDDDNINIVNYKNHVADFFLAWGDCTANLIHKYRPDSKILVVGKPTLEPKTFNNQSSETGRILIATDQKLFDQQNIDMISIVLSAIPKELQKIVIKLHPSNEKAMYTAKFPKVKFIEKVPEDISLVVGHTTSLLYEMLSQGYKVLRYRTEVESIYFPPEAEFDSEDRFKKARGSASSNETNKGSKYYIKYLGQESLDHYKNFLDYFDRT</sequence>
<proteinExistence type="predicted"/>
<organism evidence="1 2">
    <name type="scientific">Gilvimarinus japonicus</name>
    <dbReference type="NCBI Taxonomy" id="1796469"/>
    <lineage>
        <taxon>Bacteria</taxon>
        <taxon>Pseudomonadati</taxon>
        <taxon>Pseudomonadota</taxon>
        <taxon>Gammaproteobacteria</taxon>
        <taxon>Cellvibrionales</taxon>
        <taxon>Cellvibrionaceae</taxon>
        <taxon>Gilvimarinus</taxon>
    </lineage>
</organism>
<evidence type="ECO:0000313" key="1">
    <source>
        <dbReference type="EMBL" id="MFC3155632.1"/>
    </source>
</evidence>
<dbReference type="EMBL" id="JBHRTL010000006">
    <property type="protein sequence ID" value="MFC3155632.1"/>
    <property type="molecule type" value="Genomic_DNA"/>
</dbReference>
<dbReference type="RefSeq" id="WP_382416432.1">
    <property type="nucleotide sequence ID" value="NZ_AP031500.1"/>
</dbReference>
<protein>
    <submittedName>
        <fullName evidence="1">Uncharacterized protein</fullName>
    </submittedName>
</protein>
<name>A0ABV7HVE1_9GAMM</name>
<comment type="caution">
    <text evidence="1">The sequence shown here is derived from an EMBL/GenBank/DDBJ whole genome shotgun (WGS) entry which is preliminary data.</text>
</comment>
<keyword evidence="2" id="KW-1185">Reference proteome</keyword>
<gene>
    <name evidence="1" type="ORF">ACFOEB_10510</name>
</gene>